<evidence type="ECO:0000256" key="1">
    <source>
        <dbReference type="ARBA" id="ARBA00011353"/>
    </source>
</evidence>
<evidence type="ECO:0000259" key="2">
    <source>
        <dbReference type="PROSITE" id="PS50013"/>
    </source>
</evidence>
<dbReference type="Proteomes" id="UP000008383">
    <property type="component" value="Unassembled WGS sequence"/>
</dbReference>
<comment type="subunit">
    <text evidence="1">Component of the NuA4 histone acetyltransferase complex.</text>
</comment>
<sequence length="174" mass="19980">MKAIVELQFPKILKQLETYLGMTGALRQYIHRYAAKAEPLQLREKMLLKEAPVKGAPRKRQADRTTLQLIKDELQAFAKNGSQTSPQVNYILWFISVAHLEPCTADPANFPSDDAKPPPVRVGDHDEWEIKKLIRLHEDNILVKWKGYCDCTWQPVSTIKEDVPDLWQAFENVG</sequence>
<dbReference type="AlphaFoldDB" id="D4D0Z5"/>
<dbReference type="InterPro" id="IPR043128">
    <property type="entry name" value="Rev_trsase/Diguanyl_cyclase"/>
</dbReference>
<protein>
    <recommendedName>
        <fullName evidence="2">Chromo domain-containing protein</fullName>
    </recommendedName>
</protein>
<dbReference type="GO" id="GO:0006338">
    <property type="term" value="P:chromatin remodeling"/>
    <property type="evidence" value="ECO:0007669"/>
    <property type="project" value="UniProtKB-ARBA"/>
</dbReference>
<dbReference type="PROSITE" id="PS50013">
    <property type="entry name" value="CHROMO_2"/>
    <property type="match status" value="1"/>
</dbReference>
<dbReference type="InterPro" id="IPR016197">
    <property type="entry name" value="Chromo-like_dom_sf"/>
</dbReference>
<organism evidence="3 4">
    <name type="scientific">Trichophyton verrucosum (strain HKI 0517)</name>
    <dbReference type="NCBI Taxonomy" id="663202"/>
    <lineage>
        <taxon>Eukaryota</taxon>
        <taxon>Fungi</taxon>
        <taxon>Dikarya</taxon>
        <taxon>Ascomycota</taxon>
        <taxon>Pezizomycotina</taxon>
        <taxon>Eurotiomycetes</taxon>
        <taxon>Eurotiomycetidae</taxon>
        <taxon>Onygenales</taxon>
        <taxon>Arthrodermataceae</taxon>
        <taxon>Trichophyton</taxon>
    </lineage>
</organism>
<name>D4D0Z5_TRIVH</name>
<gene>
    <name evidence="3" type="ORF">TRV_00741</name>
</gene>
<proteinExistence type="predicted"/>
<feature type="domain" description="Chromo" evidence="2">
    <location>
        <begin position="128"/>
        <end position="174"/>
    </location>
</feature>
<reference evidence="4" key="1">
    <citation type="journal article" date="2011" name="Genome Biol.">
        <title>Comparative and functional genomics provide insights into the pathogenicity of dermatophytic fungi.</title>
        <authorList>
            <person name="Burmester A."/>
            <person name="Shelest E."/>
            <person name="Gloeckner G."/>
            <person name="Heddergott C."/>
            <person name="Schindler S."/>
            <person name="Staib P."/>
            <person name="Heidel A."/>
            <person name="Felder M."/>
            <person name="Petzold A."/>
            <person name="Szafranski K."/>
            <person name="Feuermann M."/>
            <person name="Pedruzzi I."/>
            <person name="Priebe S."/>
            <person name="Groth M."/>
            <person name="Winkler R."/>
            <person name="Li W."/>
            <person name="Kniemeyer O."/>
            <person name="Schroeckh V."/>
            <person name="Hertweck C."/>
            <person name="Hube B."/>
            <person name="White T.C."/>
            <person name="Platzer M."/>
            <person name="Guthke R."/>
            <person name="Heitman J."/>
            <person name="Woestemeyer J."/>
            <person name="Zipfel P.F."/>
            <person name="Monod M."/>
            <person name="Brakhage A.A."/>
        </authorList>
    </citation>
    <scope>NUCLEOTIDE SEQUENCE [LARGE SCALE GENOMIC DNA]</scope>
    <source>
        <strain evidence="4">HKI 0517</strain>
    </source>
</reference>
<dbReference type="InterPro" id="IPR000953">
    <property type="entry name" value="Chromo/chromo_shadow_dom"/>
</dbReference>
<evidence type="ECO:0000313" key="3">
    <source>
        <dbReference type="EMBL" id="EFE44472.1"/>
    </source>
</evidence>
<dbReference type="KEGG" id="tve:TRV_00741"/>
<keyword evidence="4" id="KW-1185">Reference proteome</keyword>
<evidence type="ECO:0000313" key="4">
    <source>
        <dbReference type="Proteomes" id="UP000008383"/>
    </source>
</evidence>
<dbReference type="HOGENOM" id="CLU_1541221_0_0_1"/>
<dbReference type="RefSeq" id="XP_003025083.1">
    <property type="nucleotide sequence ID" value="XM_003025037.1"/>
</dbReference>
<dbReference type="Gene3D" id="2.40.50.40">
    <property type="match status" value="1"/>
</dbReference>
<accession>D4D0Z5</accession>
<dbReference type="GeneID" id="9580563"/>
<dbReference type="EMBL" id="ACYE01000048">
    <property type="protein sequence ID" value="EFE44472.1"/>
    <property type="molecule type" value="Genomic_DNA"/>
</dbReference>
<comment type="caution">
    <text evidence="3">The sequence shown here is derived from an EMBL/GenBank/DDBJ whole genome shotgun (WGS) entry which is preliminary data.</text>
</comment>
<dbReference type="Gene3D" id="3.30.70.270">
    <property type="match status" value="1"/>
</dbReference>
<dbReference type="SUPFAM" id="SSF54160">
    <property type="entry name" value="Chromo domain-like"/>
    <property type="match status" value="1"/>
</dbReference>